<accession>A0A9X3WHJ8</accession>
<dbReference type="EMBL" id="JAMQJZ010000004">
    <property type="protein sequence ID" value="MDC3420057.1"/>
    <property type="molecule type" value="Genomic_DNA"/>
</dbReference>
<dbReference type="InterPro" id="IPR057253">
    <property type="entry name" value="CoiA-like_N"/>
</dbReference>
<feature type="domain" description="Competence protein CoiA C-terminal" evidence="3">
    <location>
        <begin position="233"/>
        <end position="363"/>
    </location>
</feature>
<keyword evidence="5" id="KW-1185">Reference proteome</keyword>
<protein>
    <recommendedName>
        <fullName evidence="6">Competence protein CoiA</fullName>
    </recommendedName>
</protein>
<evidence type="ECO:0008006" key="6">
    <source>
        <dbReference type="Google" id="ProtNLM"/>
    </source>
</evidence>
<dbReference type="InterPro" id="IPR057252">
    <property type="entry name" value="CoiA_C"/>
</dbReference>
<evidence type="ECO:0000313" key="5">
    <source>
        <dbReference type="Proteomes" id="UP001145072"/>
    </source>
</evidence>
<organism evidence="4 5">
    <name type="scientific">Aquibacillus koreensis</name>
    <dbReference type="NCBI Taxonomy" id="279446"/>
    <lineage>
        <taxon>Bacteria</taxon>
        <taxon>Bacillati</taxon>
        <taxon>Bacillota</taxon>
        <taxon>Bacilli</taxon>
        <taxon>Bacillales</taxon>
        <taxon>Bacillaceae</taxon>
        <taxon>Aquibacillus</taxon>
    </lineage>
</organism>
<dbReference type="Pfam" id="PF25166">
    <property type="entry name" value="CoiA_C"/>
    <property type="match status" value="1"/>
</dbReference>
<feature type="domain" description="Competence protein CoiA-like N-terminal" evidence="2">
    <location>
        <begin position="17"/>
        <end position="62"/>
    </location>
</feature>
<dbReference type="AlphaFoldDB" id="A0A9X3WHJ8"/>
<reference evidence="4" key="1">
    <citation type="submission" date="2022-06" db="EMBL/GenBank/DDBJ databases">
        <title>Aquibacillus sp. a new bacterium isolated from soil saline samples.</title>
        <authorList>
            <person name="Galisteo C."/>
            <person name="De La Haba R."/>
            <person name="Sanchez-Porro C."/>
            <person name="Ventosa A."/>
        </authorList>
    </citation>
    <scope>NUCLEOTIDE SEQUENCE</scope>
    <source>
        <strain evidence="4">JCM 12387</strain>
    </source>
</reference>
<evidence type="ECO:0000259" key="2">
    <source>
        <dbReference type="Pfam" id="PF25164"/>
    </source>
</evidence>
<dbReference type="Pfam" id="PF25164">
    <property type="entry name" value="CoiA_N"/>
    <property type="match status" value="1"/>
</dbReference>
<comment type="caution">
    <text evidence="4">The sequence shown here is derived from an EMBL/GenBank/DDBJ whole genome shotgun (WGS) entry which is preliminary data.</text>
</comment>
<gene>
    <name evidence="4" type="ORF">NC661_06710</name>
</gene>
<dbReference type="PIRSF" id="PIRSF007487">
    <property type="entry name" value="Competence-induced_CoiA_bac"/>
    <property type="match status" value="1"/>
</dbReference>
<name>A0A9X3WHJ8_9BACI</name>
<dbReference type="Proteomes" id="UP001145072">
    <property type="component" value="Unassembled WGS sequence"/>
</dbReference>
<sequence length="399" mass="46914">MLQAINDNGEKVTLALLSKDDIQYQKENHNFFCPVCNEALIVKAGTKMIAHFSHQSNTSCPSHYGGEGEYHERGKLDLYQWLKEQRINVSLEHYIPKIKQRPDLFIKIGNKQIAMEYQCARMSSKEFLERNSGYRRLDITPIWILGGNRMKRSKSSSLLLSSNDLLYVHQFSSGFPLTMYFYCPNSHYFAIYQHVQTTGTKQTIGSIVFHKLRTLRIRDLFHHLPINPSFYSLWKNKIFHVRTKPRQHISNQEKSWIQWLYLQRVHPTLLPSICFIPVSSQWMMRTAIWIWQSKIVIGLLRYNRSFTLQLCKNLLSDQMNSSHTFPLIQGQKNPIMEYLDILENLKIIVRTNAESYRVMKLIQIPKNIDLANQQDDQLIQQLRYSLYPDLTHDSSIDTI</sequence>
<feature type="domain" description="Competence protein CoiA nuclease-like" evidence="1">
    <location>
        <begin position="67"/>
        <end position="223"/>
    </location>
</feature>
<dbReference type="InterPro" id="IPR010330">
    <property type="entry name" value="CoiA_nuc"/>
</dbReference>
<dbReference type="InterPro" id="IPR021176">
    <property type="entry name" value="Competence-induced_CoiA"/>
</dbReference>
<dbReference type="RefSeq" id="WP_259868527.1">
    <property type="nucleotide sequence ID" value="NZ_JAMQJZ010000004.1"/>
</dbReference>
<evidence type="ECO:0000259" key="3">
    <source>
        <dbReference type="Pfam" id="PF25166"/>
    </source>
</evidence>
<evidence type="ECO:0000313" key="4">
    <source>
        <dbReference type="EMBL" id="MDC3420057.1"/>
    </source>
</evidence>
<proteinExistence type="predicted"/>
<evidence type="ECO:0000259" key="1">
    <source>
        <dbReference type="Pfam" id="PF06054"/>
    </source>
</evidence>
<dbReference type="Pfam" id="PF06054">
    <property type="entry name" value="CoiA_nuc"/>
    <property type="match status" value="1"/>
</dbReference>